<dbReference type="EMBL" id="CP000551">
    <property type="protein sequence ID" value="ABM70998.1"/>
    <property type="molecule type" value="Genomic_DNA"/>
</dbReference>
<gene>
    <name evidence="1" type="ordered locus">A9601_17151</name>
</gene>
<dbReference type="AlphaFoldDB" id="A2BT87"/>
<dbReference type="KEGG" id="pmb:A9601_17151"/>
<accession>A2BT87</accession>
<dbReference type="STRING" id="146891.A9601_17151"/>
<evidence type="ECO:0000313" key="1">
    <source>
        <dbReference type="EMBL" id="ABM70998.1"/>
    </source>
</evidence>
<evidence type="ECO:0000313" key="2">
    <source>
        <dbReference type="Proteomes" id="UP000002590"/>
    </source>
</evidence>
<protein>
    <submittedName>
        <fullName evidence="1">Uncharacterized protein</fullName>
    </submittedName>
</protein>
<reference evidence="1 2" key="1">
    <citation type="journal article" date="2007" name="PLoS Genet.">
        <title>Patterns and implications of gene gain and loss in the evolution of Prochlorococcus.</title>
        <authorList>
            <person name="Kettler G.C."/>
            <person name="Martiny A.C."/>
            <person name="Huang K."/>
            <person name="Zucker J."/>
            <person name="Coleman M.L."/>
            <person name="Rodrigue S."/>
            <person name="Chen F."/>
            <person name="Lapidus A."/>
            <person name="Ferriera S."/>
            <person name="Johnson J."/>
            <person name="Steglich C."/>
            <person name="Church G.M."/>
            <person name="Richardson P."/>
            <person name="Chisholm S.W."/>
        </authorList>
    </citation>
    <scope>NUCLEOTIDE SEQUENCE [LARGE SCALE GENOMIC DNA]</scope>
    <source>
        <strain evidence="1 2">AS9601</strain>
    </source>
</reference>
<dbReference type="HOGENOM" id="CLU_3357761_0_0_3"/>
<organism evidence="1 2">
    <name type="scientific">Prochlorococcus marinus (strain AS9601)</name>
    <dbReference type="NCBI Taxonomy" id="146891"/>
    <lineage>
        <taxon>Bacteria</taxon>
        <taxon>Bacillati</taxon>
        <taxon>Cyanobacteriota</taxon>
        <taxon>Cyanophyceae</taxon>
        <taxon>Synechococcales</taxon>
        <taxon>Prochlorococcaceae</taxon>
        <taxon>Prochlorococcus</taxon>
    </lineage>
</organism>
<sequence>MYFYYKNKYENKSKDNEYLPKNFNLTNFEKNIIKKF</sequence>
<dbReference type="Proteomes" id="UP000002590">
    <property type="component" value="Chromosome"/>
</dbReference>
<name>A2BT87_PROMS</name>
<proteinExistence type="predicted"/>